<proteinExistence type="predicted"/>
<sequence>MESNKFNFYQFLEENGYEKEVIRERSGETFCTNYQKNIAPETWNAITIHKNKTFSAASPSLGLVYKEREQPSTAKDARVILDVIEKE</sequence>
<dbReference type="EMBL" id="QNVS01000003">
    <property type="protein sequence ID" value="REC57000.1"/>
    <property type="molecule type" value="Genomic_DNA"/>
</dbReference>
<dbReference type="Proteomes" id="UP000256512">
    <property type="component" value="Unassembled WGS sequence"/>
</dbReference>
<dbReference type="AlphaFoldDB" id="A0A3D9BU01"/>
<name>A0A3D9BU01_9FLAO</name>
<evidence type="ECO:0000313" key="1">
    <source>
        <dbReference type="EMBL" id="REC57000.1"/>
    </source>
</evidence>
<evidence type="ECO:0000313" key="2">
    <source>
        <dbReference type="Proteomes" id="UP000256512"/>
    </source>
</evidence>
<organism evidence="1 2">
    <name type="scientific">Chryseobacterium piscium</name>
    <dbReference type="NCBI Taxonomy" id="333702"/>
    <lineage>
        <taxon>Bacteria</taxon>
        <taxon>Pseudomonadati</taxon>
        <taxon>Bacteroidota</taxon>
        <taxon>Flavobacteriia</taxon>
        <taxon>Flavobacteriales</taxon>
        <taxon>Weeksellaceae</taxon>
        <taxon>Chryseobacterium group</taxon>
        <taxon>Chryseobacterium</taxon>
    </lineage>
</organism>
<keyword evidence="2" id="KW-1185">Reference proteome</keyword>
<gene>
    <name evidence="1" type="ORF">DRF62_02255</name>
</gene>
<dbReference type="RefSeq" id="WP_115948898.1">
    <property type="nucleotide sequence ID" value="NZ_QNVS01000003.1"/>
</dbReference>
<reference evidence="1 2" key="1">
    <citation type="journal article" date="2006" name="Int. J. Syst. Evol. Microbiol.">
        <title>Chryseobacterium piscium sp. nov., isolated from fish of the South Atlantic Ocean off South Africa.</title>
        <authorList>
            <person name="de Beer H."/>
            <person name="Hugo C.J."/>
            <person name="Jooste P.J."/>
            <person name="Vancanneyt M."/>
            <person name="Coenye T."/>
            <person name="Vandamme P."/>
        </authorList>
    </citation>
    <scope>NUCLEOTIDE SEQUENCE [LARGE SCALE GENOMIC DNA]</scope>
    <source>
        <strain evidence="1 2">CCUG 51923</strain>
    </source>
</reference>
<protein>
    <submittedName>
        <fullName evidence="1">Uncharacterized protein</fullName>
    </submittedName>
</protein>
<accession>A0A3D9BU01</accession>
<comment type="caution">
    <text evidence="1">The sequence shown here is derived from an EMBL/GenBank/DDBJ whole genome shotgun (WGS) entry which is preliminary data.</text>
</comment>